<evidence type="ECO:0000313" key="2">
    <source>
        <dbReference type="Proteomes" id="UP000554520"/>
    </source>
</evidence>
<evidence type="ECO:0000313" key="1">
    <source>
        <dbReference type="EMBL" id="MBB3149935.1"/>
    </source>
</evidence>
<comment type="caution">
    <text evidence="1">The sequence shown here is derived from an EMBL/GenBank/DDBJ whole genome shotgun (WGS) entry which is preliminary data.</text>
</comment>
<keyword evidence="2" id="KW-1185">Reference proteome</keyword>
<dbReference type="AlphaFoldDB" id="A0A839UJ48"/>
<accession>A0A839UJ48</accession>
<reference evidence="1 2" key="1">
    <citation type="submission" date="2020-08" db="EMBL/GenBank/DDBJ databases">
        <title>Genomic Encyclopedia of Type Strains, Phase III (KMG-III): the genomes of soil and plant-associated and newly described type strains.</title>
        <authorList>
            <person name="Whitman W."/>
        </authorList>
    </citation>
    <scope>NUCLEOTIDE SEQUENCE [LARGE SCALE GENOMIC DNA]</scope>
    <source>
        <strain evidence="1 2">CECT 7015</strain>
    </source>
</reference>
<dbReference type="Proteomes" id="UP000554520">
    <property type="component" value="Unassembled WGS sequence"/>
</dbReference>
<proteinExistence type="predicted"/>
<sequence>MTAHTTIDTDILASVRAEAARHSYHPRGTVRCVSVPLFRNTLVRACACLLDFDPDVLLWSYLPLEACGCRVIPCPRFQDRAGDRSGARRRLPIIDSSYYGRLNKIWSCPIKTGQDQISV</sequence>
<name>A0A839UJ48_9HYPH</name>
<gene>
    <name evidence="1" type="ORF">FHS21_006394</name>
</gene>
<organism evidence="1 2">
    <name type="scientific">Phyllobacterium trifolii</name>
    <dbReference type="NCBI Taxonomy" id="300193"/>
    <lineage>
        <taxon>Bacteria</taxon>
        <taxon>Pseudomonadati</taxon>
        <taxon>Pseudomonadota</taxon>
        <taxon>Alphaproteobacteria</taxon>
        <taxon>Hyphomicrobiales</taxon>
        <taxon>Phyllobacteriaceae</taxon>
        <taxon>Phyllobacterium</taxon>
    </lineage>
</organism>
<protein>
    <submittedName>
        <fullName evidence="1">Uncharacterized protein</fullName>
    </submittedName>
</protein>
<dbReference type="EMBL" id="JACHXN010000054">
    <property type="protein sequence ID" value="MBB3149935.1"/>
    <property type="molecule type" value="Genomic_DNA"/>
</dbReference>